<dbReference type="EMBL" id="JAINZZ010000009">
    <property type="protein sequence ID" value="MBY8878063.1"/>
    <property type="molecule type" value="Genomic_DNA"/>
</dbReference>
<organism evidence="3 4">
    <name type="scientific">Actinacidiphila acidipaludis</name>
    <dbReference type="NCBI Taxonomy" id="2873382"/>
    <lineage>
        <taxon>Bacteria</taxon>
        <taxon>Bacillati</taxon>
        <taxon>Actinomycetota</taxon>
        <taxon>Actinomycetes</taxon>
        <taxon>Kitasatosporales</taxon>
        <taxon>Streptomycetaceae</taxon>
        <taxon>Actinacidiphila</taxon>
    </lineage>
</organism>
<reference evidence="3 4" key="1">
    <citation type="submission" date="2021-08" db="EMBL/GenBank/DDBJ databases">
        <title>WGS of actinomycetes from Thailand.</title>
        <authorList>
            <person name="Thawai C."/>
        </authorList>
    </citation>
    <scope>NUCLEOTIDE SEQUENCE [LARGE SCALE GENOMIC DNA]</scope>
    <source>
        <strain evidence="3 4">PLK6-54</strain>
    </source>
</reference>
<name>A0ABS7Q4H7_9ACTN</name>
<dbReference type="PROSITE" id="PS51674">
    <property type="entry name" value="4FE4S_WBL"/>
    <property type="match status" value="1"/>
</dbReference>
<feature type="compositionally biased region" description="Low complexity" evidence="1">
    <location>
        <begin position="24"/>
        <end position="39"/>
    </location>
</feature>
<feature type="region of interest" description="Disordered" evidence="1">
    <location>
        <begin position="115"/>
        <end position="151"/>
    </location>
</feature>
<proteinExistence type="predicted"/>
<gene>
    <name evidence="3" type="ORF">K7862_10520</name>
</gene>
<sequence>MSLPVMTRQTQQTQQTERTRQTRHTQPSAAPAPGAATAAPHGTAVAAVWSARPACAGLDPGVVFARRAKDAAPALRACARCTLHQACEAVVAPAETWFDGVCAGRLWRNGRPVAALDARSPAPGPLPAPSARAGSTTPAGPALRSVRRERP</sequence>
<keyword evidence="4" id="KW-1185">Reference proteome</keyword>
<evidence type="ECO:0000256" key="1">
    <source>
        <dbReference type="SAM" id="MobiDB-lite"/>
    </source>
</evidence>
<feature type="domain" description="4Fe-4S Wbl-type" evidence="2">
    <location>
        <begin position="54"/>
        <end position="112"/>
    </location>
</feature>
<protein>
    <recommendedName>
        <fullName evidence="2">4Fe-4S Wbl-type domain-containing protein</fullName>
    </recommendedName>
</protein>
<feature type="compositionally biased region" description="Low complexity" evidence="1">
    <location>
        <begin position="7"/>
        <end position="16"/>
    </location>
</feature>
<evidence type="ECO:0000313" key="4">
    <source>
        <dbReference type="Proteomes" id="UP000778578"/>
    </source>
</evidence>
<dbReference type="RefSeq" id="WP_222962368.1">
    <property type="nucleotide sequence ID" value="NZ_JAINZZ010000009.1"/>
</dbReference>
<evidence type="ECO:0000313" key="3">
    <source>
        <dbReference type="EMBL" id="MBY8878063.1"/>
    </source>
</evidence>
<feature type="region of interest" description="Disordered" evidence="1">
    <location>
        <begin position="1"/>
        <end position="39"/>
    </location>
</feature>
<accession>A0ABS7Q4H7</accession>
<evidence type="ECO:0000259" key="2">
    <source>
        <dbReference type="PROSITE" id="PS51674"/>
    </source>
</evidence>
<comment type="caution">
    <text evidence="3">The sequence shown here is derived from an EMBL/GenBank/DDBJ whole genome shotgun (WGS) entry which is preliminary data.</text>
</comment>
<dbReference type="InterPro" id="IPR034768">
    <property type="entry name" value="4FE4S_WBL"/>
</dbReference>
<dbReference type="Proteomes" id="UP000778578">
    <property type="component" value="Unassembled WGS sequence"/>
</dbReference>